<proteinExistence type="predicted"/>
<reference evidence="1 2" key="1">
    <citation type="journal article" date="2022" name="Hortic Res">
        <title>A haplotype resolved chromosomal level avocado genome allows analysis of novel avocado genes.</title>
        <authorList>
            <person name="Nath O."/>
            <person name="Fletcher S.J."/>
            <person name="Hayward A."/>
            <person name="Shaw L.M."/>
            <person name="Masouleh A.K."/>
            <person name="Furtado A."/>
            <person name="Henry R.J."/>
            <person name="Mitter N."/>
        </authorList>
    </citation>
    <scope>NUCLEOTIDE SEQUENCE [LARGE SCALE GENOMIC DNA]</scope>
    <source>
        <strain evidence="2">cv. Hass</strain>
    </source>
</reference>
<accession>A0ACC2K8E9</accession>
<protein>
    <submittedName>
        <fullName evidence="1">Uncharacterized protein</fullName>
    </submittedName>
</protein>
<organism evidence="1 2">
    <name type="scientific">Persea americana</name>
    <name type="common">Avocado</name>
    <dbReference type="NCBI Taxonomy" id="3435"/>
    <lineage>
        <taxon>Eukaryota</taxon>
        <taxon>Viridiplantae</taxon>
        <taxon>Streptophyta</taxon>
        <taxon>Embryophyta</taxon>
        <taxon>Tracheophyta</taxon>
        <taxon>Spermatophyta</taxon>
        <taxon>Magnoliopsida</taxon>
        <taxon>Magnoliidae</taxon>
        <taxon>Laurales</taxon>
        <taxon>Lauraceae</taxon>
        <taxon>Persea</taxon>
    </lineage>
</organism>
<gene>
    <name evidence="1" type="ORF">MRB53_013594</name>
</gene>
<evidence type="ECO:0000313" key="1">
    <source>
        <dbReference type="EMBL" id="KAJ8617408.1"/>
    </source>
</evidence>
<sequence length="121" mass="13396">MLNNNSIVSSGSLSYVSDDNYNSSFYLHPSDNPGNVLVSTLLDGDNYHTWSRAMQMALTGKNKSRFVDGSITQPDASSPNHGSWSRCNMIVLLWLFNAISKDLRDRTIYSDTSATEVKLGI</sequence>
<comment type="caution">
    <text evidence="1">The sequence shown here is derived from an EMBL/GenBank/DDBJ whole genome shotgun (WGS) entry which is preliminary data.</text>
</comment>
<dbReference type="Proteomes" id="UP001234297">
    <property type="component" value="Chromosome 4"/>
</dbReference>
<name>A0ACC2K8E9_PERAE</name>
<dbReference type="EMBL" id="CM056812">
    <property type="protein sequence ID" value="KAJ8617408.1"/>
    <property type="molecule type" value="Genomic_DNA"/>
</dbReference>
<evidence type="ECO:0000313" key="2">
    <source>
        <dbReference type="Proteomes" id="UP001234297"/>
    </source>
</evidence>
<keyword evidence="2" id="KW-1185">Reference proteome</keyword>